<dbReference type="InterPro" id="IPR035914">
    <property type="entry name" value="Sperma_CUB_dom_sf"/>
</dbReference>
<dbReference type="PROSITE" id="PS01180">
    <property type="entry name" value="CUB"/>
    <property type="match status" value="2"/>
</dbReference>
<dbReference type="SUPFAM" id="SSF49854">
    <property type="entry name" value="Spermadhesin, CUB domain"/>
    <property type="match status" value="6"/>
</dbReference>
<comment type="caution">
    <text evidence="2">Lacks conserved residue(s) required for the propagation of feature annotation.</text>
</comment>
<dbReference type="PANTHER" id="PTHR46908:SF4">
    <property type="entry name" value="TUMOR NECROSIS FACTOR-INDUCIBLE GENE 6 PROTEIN"/>
    <property type="match status" value="1"/>
</dbReference>
<dbReference type="SUPFAM" id="SSF57424">
    <property type="entry name" value="LDL receptor-like module"/>
    <property type="match status" value="4"/>
</dbReference>
<name>A0A8J2WSD2_9CRUS</name>
<protein>
    <recommendedName>
        <fullName evidence="3">CUB domain-containing protein</fullName>
    </recommendedName>
</protein>
<keyword evidence="1 2" id="KW-1015">Disulfide bond</keyword>
<dbReference type="Pfam" id="PF00057">
    <property type="entry name" value="Ldl_recept_a"/>
    <property type="match status" value="1"/>
</dbReference>
<feature type="disulfide bond" evidence="2">
    <location>
        <begin position="843"/>
        <end position="858"/>
    </location>
</feature>
<dbReference type="SMART" id="SM00042">
    <property type="entry name" value="CUB"/>
    <property type="match status" value="4"/>
</dbReference>
<dbReference type="EMBL" id="CAKKLH010000294">
    <property type="protein sequence ID" value="CAH0109679.1"/>
    <property type="molecule type" value="Genomic_DNA"/>
</dbReference>
<evidence type="ECO:0000259" key="3">
    <source>
        <dbReference type="PROSITE" id="PS01180"/>
    </source>
</evidence>
<dbReference type="OrthoDB" id="6352760at2759"/>
<feature type="domain" description="CUB" evidence="3">
    <location>
        <begin position="1140"/>
        <end position="1252"/>
    </location>
</feature>
<dbReference type="Gene3D" id="2.60.120.290">
    <property type="entry name" value="Spermadhesin, CUB domain"/>
    <property type="match status" value="5"/>
</dbReference>
<feature type="domain" description="CUB" evidence="3">
    <location>
        <begin position="348"/>
        <end position="463"/>
    </location>
</feature>
<keyword evidence="5" id="KW-1185">Reference proteome</keyword>
<evidence type="ECO:0000256" key="1">
    <source>
        <dbReference type="ARBA" id="ARBA00023157"/>
    </source>
</evidence>
<accession>A0A8J2WSD2</accession>
<dbReference type="Pfam" id="PF00431">
    <property type="entry name" value="CUB"/>
    <property type="match status" value="4"/>
</dbReference>
<dbReference type="InterPro" id="IPR036055">
    <property type="entry name" value="LDL_receptor-like_sf"/>
</dbReference>
<gene>
    <name evidence="4" type="ORF">DGAL_LOCUS13162</name>
</gene>
<dbReference type="PANTHER" id="PTHR46908">
    <property type="entry name" value="CUBILIN-LIKE PROTEIN"/>
    <property type="match status" value="1"/>
</dbReference>
<dbReference type="InterPro" id="IPR000859">
    <property type="entry name" value="CUB_dom"/>
</dbReference>
<feature type="disulfide bond" evidence="2">
    <location>
        <begin position="58"/>
        <end position="73"/>
    </location>
</feature>
<reference evidence="4" key="1">
    <citation type="submission" date="2021-11" db="EMBL/GenBank/DDBJ databases">
        <authorList>
            <person name="Schell T."/>
        </authorList>
    </citation>
    <scope>NUCLEOTIDE SEQUENCE</scope>
    <source>
        <strain evidence="4">M5</strain>
    </source>
</reference>
<dbReference type="InterPro" id="IPR052129">
    <property type="entry name" value="Spermadhesin-Link_domain"/>
</dbReference>
<evidence type="ECO:0000256" key="2">
    <source>
        <dbReference type="PROSITE-ProRule" id="PRU00124"/>
    </source>
</evidence>
<dbReference type="InterPro" id="IPR023415">
    <property type="entry name" value="LDLR_class-A_CS"/>
</dbReference>
<dbReference type="Proteomes" id="UP000789390">
    <property type="component" value="Unassembled WGS sequence"/>
</dbReference>
<dbReference type="PROSITE" id="PS50068">
    <property type="entry name" value="LDLRA_2"/>
    <property type="match status" value="4"/>
</dbReference>
<dbReference type="SMART" id="SM00192">
    <property type="entry name" value="LDLa"/>
    <property type="match status" value="4"/>
</dbReference>
<evidence type="ECO:0000313" key="4">
    <source>
        <dbReference type="EMBL" id="CAH0109679.1"/>
    </source>
</evidence>
<proteinExistence type="predicted"/>
<dbReference type="PRINTS" id="PR00261">
    <property type="entry name" value="LDLRECEPTOR"/>
</dbReference>
<dbReference type="AlphaFoldDB" id="A0A8J2WSD2"/>
<dbReference type="PROSITE" id="PS01209">
    <property type="entry name" value="LDLRA_1"/>
    <property type="match status" value="2"/>
</dbReference>
<organism evidence="4 5">
    <name type="scientific">Daphnia galeata</name>
    <dbReference type="NCBI Taxonomy" id="27404"/>
    <lineage>
        <taxon>Eukaryota</taxon>
        <taxon>Metazoa</taxon>
        <taxon>Ecdysozoa</taxon>
        <taxon>Arthropoda</taxon>
        <taxon>Crustacea</taxon>
        <taxon>Branchiopoda</taxon>
        <taxon>Diplostraca</taxon>
        <taxon>Cladocera</taxon>
        <taxon>Anomopoda</taxon>
        <taxon>Daphniidae</taxon>
        <taxon>Daphnia</taxon>
    </lineage>
</organism>
<dbReference type="InterPro" id="IPR002172">
    <property type="entry name" value="LDrepeatLR_classA_rpt"/>
</dbReference>
<sequence length="1252" mass="139655">MKSEYSNTWRSAPFVWETFTSREGSSPKDNFYGIADCPNPGEFSCSGQPYCLSIHHICDGQNHCDYGFDEQNCASSCSNGFKCGRQCIPKEKICDGVYDCIDGSDEHYECEYSKSCSELTDTKGSFSSQTINSDGVFKNASKSIVAISVQSNHTIWLSFNEFNTTTNHSMNIYDGPYSTSPLLLSHSGSTNPPSIRSSSNNLYVEFPSYYDKSYGVSVSYTNGEHGEPFIPGCGGYVNGDGLVSSPNYLTDDDDIDECYWFVEARQSDGIVCLKRNGMTDLVSNSQLPNMTVYDGWNTSGNVLYYDDFVTSNSAQTKGVVYSNSEKIMVRFTRPKVSGNNRAYWSVKTVSTVQTTTDLVGMVGTIRSPNYPASYPNSSDYRWKIVTQPNTSIRLLFAFFETQEKFDFVSVYDGPTVNSRLLLEKSGLSTTPFTVNSSSNEMLVRFTTDETITLSGFLAVYSTVIVIALASQKNEIIAPITAILEQNEALRDILSSPISQDVPENSTTHPGVNFNSTIITNIHETIRIDEEKQAVKQLRGAVKCSLAQLLDINIPEKEINPSGSIKASLDTNKSIEIEWSPLSAECIDYNSGVWIRVFESGNSSSEETYLSIPRKCLKDQPNTTFSLVVHSPSSTKSDDEQFDENDCHFELKNILIECRAYTIELVPNYDSLKGRPLTTEIVIPSTNANSIDMESMISVATSSNSLNLNWKDNSGCVPQLTSFYLKTMIDGKVNASDVTNGSLKIPRTCLKRQRDEINAFSLDLLTDGTCPVEWPSLDACRKYSFEMKSEYSNTWSSAPFVWETFTSRKGSSPKDNFYGIADCPNPGEFSCSGQPYCLSIHHICDGQNHCDYEFDEQNCASSCTNGFKCGRQCIPKEEICNGVYDCIDGSDEHYDCEYSKSCSELTDTKGSFSSQTFDYYAFRDVFKKPRKSIVAISVQSNHTIWLSFNEFNTATNHSMKIYDGPYSTSPLLLSHSGSTNPPSIRSSSNNLYVEFPSYYDKSYGVSVSYTSMERTGKPFVPGCGGYVNGDGVVSSPNYLSDDEDIDDCFWFVEARQSDSVVYLKRQSFRFDNSLTRFPIISVYDGWNISGQVLFYDESITTNSTLFNGAIYSISERMMVRFTRPKVSGSGRIHWDVSTIPTAQTTTDFVGMVGTIRSPNYPASYPNSSDYRWKIVTQPNTSIRLLFAFFETQEKFDFVSVYDGPTVNSRLLFEKSGLSMTPFTVNSSSNEMLVRFTSDETITLPGFLALYSIV</sequence>
<dbReference type="CDD" id="cd00112">
    <property type="entry name" value="LDLa"/>
    <property type="match status" value="2"/>
</dbReference>
<comment type="caution">
    <text evidence="4">The sequence shown here is derived from an EMBL/GenBank/DDBJ whole genome shotgun (WGS) entry which is preliminary data.</text>
</comment>
<dbReference type="Gene3D" id="4.10.400.10">
    <property type="entry name" value="Low-density Lipoprotein Receptor"/>
    <property type="match status" value="4"/>
</dbReference>
<evidence type="ECO:0000313" key="5">
    <source>
        <dbReference type="Proteomes" id="UP000789390"/>
    </source>
</evidence>
<dbReference type="CDD" id="cd00041">
    <property type="entry name" value="CUB"/>
    <property type="match status" value="4"/>
</dbReference>